<evidence type="ECO:0000256" key="1">
    <source>
        <dbReference type="SAM" id="Phobius"/>
    </source>
</evidence>
<keyword evidence="3" id="KW-1185">Reference proteome</keyword>
<protein>
    <submittedName>
        <fullName evidence="2">Uncharacterized protein</fullName>
    </submittedName>
</protein>
<name>A0A517XSU6_9BACT</name>
<accession>A0A517XSU6</accession>
<keyword evidence="1" id="KW-0472">Membrane</keyword>
<keyword evidence="1" id="KW-0812">Transmembrane</keyword>
<evidence type="ECO:0000313" key="3">
    <source>
        <dbReference type="Proteomes" id="UP000319576"/>
    </source>
</evidence>
<reference evidence="2 3" key="1">
    <citation type="submission" date="2019-02" db="EMBL/GenBank/DDBJ databases">
        <title>Deep-cultivation of Planctomycetes and their phenomic and genomic characterization uncovers novel biology.</title>
        <authorList>
            <person name="Wiegand S."/>
            <person name="Jogler M."/>
            <person name="Boedeker C."/>
            <person name="Pinto D."/>
            <person name="Vollmers J."/>
            <person name="Rivas-Marin E."/>
            <person name="Kohn T."/>
            <person name="Peeters S.H."/>
            <person name="Heuer A."/>
            <person name="Rast P."/>
            <person name="Oberbeckmann S."/>
            <person name="Bunk B."/>
            <person name="Jeske O."/>
            <person name="Meyerdierks A."/>
            <person name="Storesund J.E."/>
            <person name="Kallscheuer N."/>
            <person name="Luecker S."/>
            <person name="Lage O.M."/>
            <person name="Pohl T."/>
            <person name="Merkel B.J."/>
            <person name="Hornburger P."/>
            <person name="Mueller R.-W."/>
            <person name="Bruemmer F."/>
            <person name="Labrenz M."/>
            <person name="Spormann A.M."/>
            <person name="Op den Camp H."/>
            <person name="Overmann J."/>
            <person name="Amann R."/>
            <person name="Jetten M.S.M."/>
            <person name="Mascher T."/>
            <person name="Medema M.H."/>
            <person name="Devos D.P."/>
            <person name="Kaster A.-K."/>
            <person name="Ovreas L."/>
            <person name="Rohde M."/>
            <person name="Galperin M.Y."/>
            <person name="Jogler C."/>
        </authorList>
    </citation>
    <scope>NUCLEOTIDE SEQUENCE [LARGE SCALE GENOMIC DNA]</scope>
    <source>
        <strain evidence="2 3">ETA_A1</strain>
    </source>
</reference>
<dbReference type="Proteomes" id="UP000319576">
    <property type="component" value="Chromosome"/>
</dbReference>
<evidence type="ECO:0000313" key="2">
    <source>
        <dbReference type="EMBL" id="QDU20562.1"/>
    </source>
</evidence>
<gene>
    <name evidence="2" type="ORF">ETAA1_25170</name>
</gene>
<proteinExistence type="predicted"/>
<organism evidence="2 3">
    <name type="scientific">Urbifossiella limnaea</name>
    <dbReference type="NCBI Taxonomy" id="2528023"/>
    <lineage>
        <taxon>Bacteria</taxon>
        <taxon>Pseudomonadati</taxon>
        <taxon>Planctomycetota</taxon>
        <taxon>Planctomycetia</taxon>
        <taxon>Gemmatales</taxon>
        <taxon>Gemmataceae</taxon>
        <taxon>Urbifossiella</taxon>
    </lineage>
</organism>
<feature type="transmembrane region" description="Helical" evidence="1">
    <location>
        <begin position="132"/>
        <end position="151"/>
    </location>
</feature>
<sequence>MFRFMTPVALLGILAWGILTGIWFARAGPDTSREVADRLRAGMTLAEAERVVGAPPEDYRLEHDRSTTFSFSCALPRVITWTTYHGRITVVDGYETMLGKPGVPTAQYPGGVIDSVDWSPVEPPAYSWRVRSPLAVTAAVLAGLLLVLRAAQGCGARRHVRGDDAVVPDTAQSS</sequence>
<dbReference type="KEGG" id="uli:ETAA1_25170"/>
<dbReference type="EMBL" id="CP036273">
    <property type="protein sequence ID" value="QDU20562.1"/>
    <property type="molecule type" value="Genomic_DNA"/>
</dbReference>
<keyword evidence="1" id="KW-1133">Transmembrane helix</keyword>
<dbReference type="RefSeq" id="WP_145238315.1">
    <property type="nucleotide sequence ID" value="NZ_CP036273.1"/>
</dbReference>
<dbReference type="AlphaFoldDB" id="A0A517XSU6"/>